<evidence type="ECO:0000313" key="1">
    <source>
        <dbReference type="EMBL" id="QIR30296.1"/>
    </source>
</evidence>
<name>A0A6G9RVF7_9VIRU</name>
<accession>A0A6G9RVF7</accession>
<dbReference type="EMBL" id="MN539834">
    <property type="protein sequence ID" value="QIR30296.1"/>
    <property type="molecule type" value="Genomic_RNA"/>
</dbReference>
<dbReference type="GO" id="GO:0003968">
    <property type="term" value="F:RNA-directed RNA polymerase activity"/>
    <property type="evidence" value="ECO:0007669"/>
    <property type="project" value="UniProtKB-KW"/>
</dbReference>
<keyword evidence="1" id="KW-0808">Transferase</keyword>
<keyword evidence="1" id="KW-0696">RNA-directed RNA polymerase</keyword>
<reference evidence="1" key="1">
    <citation type="journal article" date="2020" name="Virus Evol.">
        <title>Analysis of the virome associated to grapevine downy mildew lesions reveals new mycovirus lineages.</title>
        <authorList>
            <person name="Chiapello M."/>
            <person name="Rodriguez-Romero J."/>
            <person name="Ayllon M.A."/>
            <person name="Turina M."/>
        </authorList>
    </citation>
    <scope>NUCLEOTIDE SEQUENCE</scope>
    <source>
        <strain evidence="1">DMG-C_DN3297</strain>
    </source>
</reference>
<keyword evidence="1" id="KW-0548">Nucleotidyltransferase</keyword>
<protein>
    <submittedName>
        <fullName evidence="1">RNA-dependent RNA polymerase</fullName>
    </submittedName>
</protein>
<sequence length="725" mass="81175">MNTICSNVLIQLGWSLRNGTAFHDQHPTLGCVTIPRYGNTRAYRTLCAFVNAYIAAGFKIRLRNCNLMQFLGRVFSATYLRPHTMLSYYKERCTSLRSAVFNGHRGPYDAFDVIPKCWKSCSYTKALQVTFLGRSLPLPGKTVCDNSLSKFLGTVTTAPVHEEIPHGWETFLNVLPLPDPADQADWGLFSNSSCLGYSRKDGGRSKIFREAAAVLPARSLKVTVGGQLLPSDYTPRVPKEGKLPPLPFPQEAEWKMNTSNIVSLLTTDGKVNVSRTRNRALMLDGFSHPALAMPLRNDMEAISVKEIGYKARIVTKSQPGIVCRGHAERKRLWPLLERFTCIKDSLGDPPMVIRIKWYSDSGPRHGRRVISADFSAATDTIKHRVYEAFCKRFSIDGRLLYRDMFTNGESWKRGSPMGLPIGWIVLSLLHYHIAVAVDPDKNFRIRGDDLIAVWTASQWRSYVGICDSYGLVINTKKSFQSRKLGIFCEKIYRWDERTHSLRIDSSIHSLRFLAKEQTDYLSIGPTCQKFLAGGANGDRLRMLVRTNFPELFQLSKTLGIYPLAPSVFGGLDLALGKVERGGSIPLRLASHVHRTVNGQGNPLPRPKRRSGPYADAAAAVASRILYVDERTQPTCSCIEPIWARMVSILASVDTFQGRDRTRAWQRQGGLTMVRTIFKGYQYRTDARPLLGYTYNKLYAAQEFLKPGLKSVKSILGAGHGCGLSA</sequence>
<organism evidence="1">
    <name type="scientific">Plasmopara viticola lesion associated narnavirus 17</name>
    <dbReference type="NCBI Taxonomy" id="2719500"/>
    <lineage>
        <taxon>Viruses</taxon>
        <taxon>Riboviria</taxon>
        <taxon>Orthornavirae</taxon>
        <taxon>Lenarviricota</taxon>
        <taxon>Amabiliviricetes</taxon>
        <taxon>Wolframvirales</taxon>
        <taxon>Narnaviridae</taxon>
        <taxon>Narnavirus</taxon>
    </lineage>
</organism>
<proteinExistence type="predicted"/>